<proteinExistence type="inferred from homology"/>
<dbReference type="PANTHER" id="PTHR43022:SF1">
    <property type="entry name" value="PROTEIN SMF"/>
    <property type="match status" value="1"/>
</dbReference>
<dbReference type="OrthoDB" id="9785707at2"/>
<dbReference type="Pfam" id="PF17782">
    <property type="entry name" value="WHD_DprA"/>
    <property type="match status" value="1"/>
</dbReference>
<dbReference type="NCBIfam" id="TIGR00732">
    <property type="entry name" value="dprA"/>
    <property type="match status" value="1"/>
</dbReference>
<organism evidence="4 5">
    <name type="scientific">Sediminibacterium goheungense</name>
    <dbReference type="NCBI Taxonomy" id="1086393"/>
    <lineage>
        <taxon>Bacteria</taxon>
        <taxon>Pseudomonadati</taxon>
        <taxon>Bacteroidota</taxon>
        <taxon>Chitinophagia</taxon>
        <taxon>Chitinophagales</taxon>
        <taxon>Chitinophagaceae</taxon>
        <taxon>Sediminibacterium</taxon>
    </lineage>
</organism>
<dbReference type="InterPro" id="IPR057666">
    <property type="entry name" value="DrpA_SLOG"/>
</dbReference>
<reference evidence="4 5" key="1">
    <citation type="submission" date="2019-03" db="EMBL/GenBank/DDBJ databases">
        <title>Genomic Encyclopedia of Archaeal and Bacterial Type Strains, Phase II (KMG-II): from individual species to whole genera.</title>
        <authorList>
            <person name="Goeker M."/>
        </authorList>
    </citation>
    <scope>NUCLEOTIDE SEQUENCE [LARGE SCALE GENOMIC DNA]</scope>
    <source>
        <strain evidence="4 5">DSM 28323</strain>
    </source>
</reference>
<dbReference type="RefSeq" id="WP_133473261.1">
    <property type="nucleotide sequence ID" value="NZ_SNWP01000010.1"/>
</dbReference>
<dbReference type="Proteomes" id="UP000295741">
    <property type="component" value="Unassembled WGS sequence"/>
</dbReference>
<dbReference type="SUPFAM" id="SSF47781">
    <property type="entry name" value="RuvA domain 2-like"/>
    <property type="match status" value="1"/>
</dbReference>
<evidence type="ECO:0000313" key="4">
    <source>
        <dbReference type="EMBL" id="TDO28628.1"/>
    </source>
</evidence>
<evidence type="ECO:0000313" key="5">
    <source>
        <dbReference type="Proteomes" id="UP000295741"/>
    </source>
</evidence>
<evidence type="ECO:0000259" key="2">
    <source>
        <dbReference type="Pfam" id="PF02481"/>
    </source>
</evidence>
<dbReference type="InterPro" id="IPR003488">
    <property type="entry name" value="DprA"/>
</dbReference>
<sequence length="366" mass="41218">MYTQEQIYQLSLTRIPDLGSILTRYLIDHFGSATAVFSARLKELSAVEGIGTYRASQIKKFKDHSLAEEELSAISAKNIELLFITDEKYPWRLRNCPDAPLVLFYKGTANLNHNRTVSIIGSRHHTEYGRWATEQLVQALQPYQVSIISGLAYGIDAIAHKAALQQKMDTIGVLAHGFKTIYPGLHRSLAFEMIERGGLLTEFLYNELPDRHHFPKRNRIVAGMSDATVIIETAVKGGSMITADLAFQYNRDVFALPGRINDAKSSGCLQLIAENKATAFISHTHFLETLGWMEIKKKKKAEKPLFYDLSPQEQIIYNLLQEKQPLHIDEIYLLGKLSSSEMAAAILNLELQNIIIPLPGKNYKLS</sequence>
<protein>
    <submittedName>
        <fullName evidence="4">DNA processing protein</fullName>
    </submittedName>
</protein>
<evidence type="ECO:0000259" key="3">
    <source>
        <dbReference type="Pfam" id="PF17782"/>
    </source>
</evidence>
<comment type="caution">
    <text evidence="4">The sequence shown here is derived from an EMBL/GenBank/DDBJ whole genome shotgun (WGS) entry which is preliminary data.</text>
</comment>
<dbReference type="InterPro" id="IPR010994">
    <property type="entry name" value="RuvA_2-like"/>
</dbReference>
<dbReference type="AlphaFoldDB" id="A0A4V6PSK5"/>
<dbReference type="EMBL" id="SNWP01000010">
    <property type="protein sequence ID" value="TDO28628.1"/>
    <property type="molecule type" value="Genomic_DNA"/>
</dbReference>
<dbReference type="Gene3D" id="3.40.50.450">
    <property type="match status" value="1"/>
</dbReference>
<dbReference type="InterPro" id="IPR041614">
    <property type="entry name" value="DprA_WH"/>
</dbReference>
<feature type="domain" description="Smf/DprA SLOG" evidence="2">
    <location>
        <begin position="81"/>
        <end position="290"/>
    </location>
</feature>
<dbReference type="GO" id="GO:0009294">
    <property type="term" value="P:DNA-mediated transformation"/>
    <property type="evidence" value="ECO:0007669"/>
    <property type="project" value="InterPro"/>
</dbReference>
<comment type="similarity">
    <text evidence="1">Belongs to the DprA/Smf family.</text>
</comment>
<dbReference type="InterPro" id="IPR036388">
    <property type="entry name" value="WH-like_DNA-bd_sf"/>
</dbReference>
<dbReference type="Gene3D" id="1.10.10.10">
    <property type="entry name" value="Winged helix-like DNA-binding domain superfamily/Winged helix DNA-binding domain"/>
    <property type="match status" value="1"/>
</dbReference>
<gene>
    <name evidence="4" type="ORF">BC659_0706</name>
</gene>
<dbReference type="Pfam" id="PF02481">
    <property type="entry name" value="DNA_processg_A"/>
    <property type="match status" value="1"/>
</dbReference>
<dbReference type="PANTHER" id="PTHR43022">
    <property type="entry name" value="PROTEIN SMF"/>
    <property type="match status" value="1"/>
</dbReference>
<name>A0A4V6PSK5_9BACT</name>
<dbReference type="SUPFAM" id="SSF102405">
    <property type="entry name" value="MCP/YpsA-like"/>
    <property type="match status" value="1"/>
</dbReference>
<evidence type="ECO:0000256" key="1">
    <source>
        <dbReference type="ARBA" id="ARBA00006525"/>
    </source>
</evidence>
<keyword evidence="5" id="KW-1185">Reference proteome</keyword>
<feature type="domain" description="DprA winged helix" evidence="3">
    <location>
        <begin position="308"/>
        <end position="361"/>
    </location>
</feature>
<accession>A0A4V6PSK5</accession>